<sequence length="442" mass="47212">MSANPPKTTLKTFWAQLPREGRWLLSTVAIQLFGRGMTLPFTVIYLHEVRGIGLDVAGSLMAWIFFVGVLLTGPGGVAVDKYGARLVTLVACLVHMVGVVILGFAESVPVAFVATTLMGVSGVTWPAFNSLVAAIVQGPLRVQYFGVNFALVNLGIGLGGVVSGFYVDVGRPETFTTIYLVDGLSLLIPVVLLLGPLRHVHARADKPDDGAEVPTSYWQIARQPAMAWLLLLTFIAMFVGYGQMEAGFPAFAREASEVSTRVIGWAFAANTAVIVLAQFLVLRRIEGHRRTRVLMVMTTVWIAAWTLLGLTGLVPATVTAALGVILFHVLFGFGETMLQPTVPAITNDLAPDHLRGRYNALSSGCFQAGGIAGPIVAGFLLRHDQTAAFIVLLVAGCASMFWLTLVLERRIPAHANGATGVESPATEAESVLERPHPAVDTA</sequence>
<dbReference type="PANTHER" id="PTHR23517:SF2">
    <property type="entry name" value="MULTIDRUG RESISTANCE PROTEIN MDTH"/>
    <property type="match status" value="1"/>
</dbReference>
<evidence type="ECO:0000313" key="10">
    <source>
        <dbReference type="EMBL" id="MBF4767640.1"/>
    </source>
</evidence>
<evidence type="ECO:0000256" key="4">
    <source>
        <dbReference type="ARBA" id="ARBA00022692"/>
    </source>
</evidence>
<dbReference type="InterPro" id="IPR011701">
    <property type="entry name" value="MFS"/>
</dbReference>
<feature type="transmembrane region" description="Helical" evidence="8">
    <location>
        <begin position="86"/>
        <end position="105"/>
    </location>
</feature>
<evidence type="ECO:0000256" key="5">
    <source>
        <dbReference type="ARBA" id="ARBA00022989"/>
    </source>
</evidence>
<proteinExistence type="predicted"/>
<keyword evidence="6 8" id="KW-0472">Membrane</keyword>
<dbReference type="GO" id="GO:0022857">
    <property type="term" value="F:transmembrane transporter activity"/>
    <property type="evidence" value="ECO:0007669"/>
    <property type="project" value="InterPro"/>
</dbReference>
<keyword evidence="3" id="KW-1003">Cell membrane</keyword>
<keyword evidence="11" id="KW-1185">Reference proteome</keyword>
<evidence type="ECO:0000313" key="11">
    <source>
        <dbReference type="Proteomes" id="UP000660668"/>
    </source>
</evidence>
<feature type="transmembrane region" description="Helical" evidence="8">
    <location>
        <begin position="111"/>
        <end position="132"/>
    </location>
</feature>
<feature type="transmembrane region" description="Helical" evidence="8">
    <location>
        <begin position="293"/>
        <end position="314"/>
    </location>
</feature>
<dbReference type="AlphaFoldDB" id="A0A930YPF0"/>
<evidence type="ECO:0000256" key="7">
    <source>
        <dbReference type="SAM" id="MobiDB-lite"/>
    </source>
</evidence>
<keyword evidence="2" id="KW-0813">Transport</keyword>
<feature type="compositionally biased region" description="Basic and acidic residues" evidence="7">
    <location>
        <begin position="431"/>
        <end position="442"/>
    </location>
</feature>
<dbReference type="Pfam" id="PF07690">
    <property type="entry name" value="MFS_1"/>
    <property type="match status" value="2"/>
</dbReference>
<feature type="transmembrane region" description="Helical" evidence="8">
    <location>
        <begin position="178"/>
        <end position="197"/>
    </location>
</feature>
<keyword evidence="4 8" id="KW-0812">Transmembrane</keyword>
<name>A0A930YPF0_9ACTN</name>
<feature type="transmembrane region" description="Helical" evidence="8">
    <location>
        <begin position="262"/>
        <end position="281"/>
    </location>
</feature>
<protein>
    <submittedName>
        <fullName evidence="10">MFS transporter</fullName>
    </submittedName>
</protein>
<evidence type="ECO:0000256" key="1">
    <source>
        <dbReference type="ARBA" id="ARBA00004651"/>
    </source>
</evidence>
<feature type="transmembrane region" description="Helical" evidence="8">
    <location>
        <begin position="320"/>
        <end position="338"/>
    </location>
</feature>
<evidence type="ECO:0000256" key="6">
    <source>
        <dbReference type="ARBA" id="ARBA00023136"/>
    </source>
</evidence>
<dbReference type="SUPFAM" id="SSF103473">
    <property type="entry name" value="MFS general substrate transporter"/>
    <property type="match status" value="1"/>
</dbReference>
<evidence type="ECO:0000256" key="3">
    <source>
        <dbReference type="ARBA" id="ARBA00022475"/>
    </source>
</evidence>
<feature type="transmembrane region" description="Helical" evidence="8">
    <location>
        <begin position="58"/>
        <end position="79"/>
    </location>
</feature>
<dbReference type="PROSITE" id="PS50850">
    <property type="entry name" value="MFS"/>
    <property type="match status" value="1"/>
</dbReference>
<dbReference type="Gene3D" id="1.20.1250.20">
    <property type="entry name" value="MFS general substrate transporter like domains"/>
    <property type="match status" value="1"/>
</dbReference>
<dbReference type="InterPro" id="IPR050171">
    <property type="entry name" value="MFS_Transporters"/>
</dbReference>
<feature type="region of interest" description="Disordered" evidence="7">
    <location>
        <begin position="418"/>
        <end position="442"/>
    </location>
</feature>
<feature type="transmembrane region" description="Helical" evidence="8">
    <location>
        <begin position="144"/>
        <end position="166"/>
    </location>
</feature>
<evidence type="ECO:0000256" key="8">
    <source>
        <dbReference type="SAM" id="Phobius"/>
    </source>
</evidence>
<evidence type="ECO:0000259" key="9">
    <source>
        <dbReference type="PROSITE" id="PS50850"/>
    </source>
</evidence>
<feature type="transmembrane region" description="Helical" evidence="8">
    <location>
        <begin position="358"/>
        <end position="381"/>
    </location>
</feature>
<dbReference type="Proteomes" id="UP000660668">
    <property type="component" value="Unassembled WGS sequence"/>
</dbReference>
<reference evidence="10" key="1">
    <citation type="submission" date="2020-11" db="EMBL/GenBank/DDBJ databases">
        <title>Nocardioides cynanchi sp. nov., isolated from soil of rhizosphere of Cynanchum wilfordii.</title>
        <authorList>
            <person name="Lee J.-S."/>
            <person name="Suh M.K."/>
            <person name="Kim J.-S."/>
        </authorList>
    </citation>
    <scope>NUCLEOTIDE SEQUENCE</scope>
    <source>
        <strain evidence="10">KCTC 19276</strain>
    </source>
</reference>
<organism evidence="10 11">
    <name type="scientific">Nocardioides agariphilus</name>
    <dbReference type="NCBI Taxonomy" id="433664"/>
    <lineage>
        <taxon>Bacteria</taxon>
        <taxon>Bacillati</taxon>
        <taxon>Actinomycetota</taxon>
        <taxon>Actinomycetes</taxon>
        <taxon>Propionibacteriales</taxon>
        <taxon>Nocardioidaceae</taxon>
        <taxon>Nocardioides</taxon>
    </lineage>
</organism>
<dbReference type="PANTHER" id="PTHR23517">
    <property type="entry name" value="RESISTANCE PROTEIN MDTM, PUTATIVE-RELATED-RELATED"/>
    <property type="match status" value="1"/>
</dbReference>
<dbReference type="GO" id="GO:0005886">
    <property type="term" value="C:plasma membrane"/>
    <property type="evidence" value="ECO:0007669"/>
    <property type="project" value="UniProtKB-SubCell"/>
</dbReference>
<keyword evidence="5 8" id="KW-1133">Transmembrane helix</keyword>
<dbReference type="RefSeq" id="WP_194695787.1">
    <property type="nucleotide sequence ID" value="NZ_JADKPO010000008.1"/>
</dbReference>
<dbReference type="InterPro" id="IPR020846">
    <property type="entry name" value="MFS_dom"/>
</dbReference>
<comment type="subcellular location">
    <subcellularLocation>
        <location evidence="1">Cell membrane</location>
        <topology evidence="1">Multi-pass membrane protein</topology>
    </subcellularLocation>
</comment>
<feature type="transmembrane region" description="Helical" evidence="8">
    <location>
        <begin position="225"/>
        <end position="242"/>
    </location>
</feature>
<feature type="domain" description="Major facilitator superfamily (MFS) profile" evidence="9">
    <location>
        <begin position="226"/>
        <end position="442"/>
    </location>
</feature>
<feature type="transmembrane region" description="Helical" evidence="8">
    <location>
        <begin position="21"/>
        <end position="46"/>
    </location>
</feature>
<comment type="caution">
    <text evidence="10">The sequence shown here is derived from an EMBL/GenBank/DDBJ whole genome shotgun (WGS) entry which is preliminary data.</text>
</comment>
<dbReference type="InterPro" id="IPR036259">
    <property type="entry name" value="MFS_trans_sf"/>
</dbReference>
<evidence type="ECO:0000256" key="2">
    <source>
        <dbReference type="ARBA" id="ARBA00022448"/>
    </source>
</evidence>
<gene>
    <name evidence="10" type="ORF">ISU10_07665</name>
</gene>
<accession>A0A930YPF0</accession>
<feature type="transmembrane region" description="Helical" evidence="8">
    <location>
        <begin position="387"/>
        <end position="407"/>
    </location>
</feature>
<dbReference type="EMBL" id="JADKPO010000008">
    <property type="protein sequence ID" value="MBF4767640.1"/>
    <property type="molecule type" value="Genomic_DNA"/>
</dbReference>